<dbReference type="Gene3D" id="3.40.1740.10">
    <property type="entry name" value="VC0467-like"/>
    <property type="match status" value="1"/>
</dbReference>
<dbReference type="NCBIfam" id="NF001266">
    <property type="entry name" value="PRK00228.1-1"/>
    <property type="match status" value="1"/>
</dbReference>
<dbReference type="GO" id="GO:0005829">
    <property type="term" value="C:cytosol"/>
    <property type="evidence" value="ECO:0007669"/>
    <property type="project" value="TreeGrafter"/>
</dbReference>
<dbReference type="InterPro" id="IPR003774">
    <property type="entry name" value="AlgH-like"/>
</dbReference>
<comment type="caution">
    <text evidence="3">The sequence shown here is derived from an EMBL/GenBank/DDBJ whole genome shotgun (WGS) entry which is preliminary data.</text>
</comment>
<dbReference type="PANTHER" id="PTHR30327:SF1">
    <property type="entry name" value="UPF0301 PROTEIN YQGE"/>
    <property type="match status" value="1"/>
</dbReference>
<comment type="similarity">
    <text evidence="1 2">Belongs to the UPF0301 (AlgH) family.</text>
</comment>
<accession>A0A3N4URP8</accession>
<name>A0A3N4URP8_9BURK</name>
<dbReference type="RefSeq" id="WP_124222275.1">
    <property type="nucleotide sequence ID" value="NZ_RKQL01000003.1"/>
</dbReference>
<dbReference type="Proteomes" id="UP000272193">
    <property type="component" value="Unassembled WGS sequence"/>
</dbReference>
<evidence type="ECO:0000313" key="3">
    <source>
        <dbReference type="EMBL" id="RPE67637.1"/>
    </source>
</evidence>
<dbReference type="PANTHER" id="PTHR30327">
    <property type="entry name" value="UNCHARACTERIZED PROTEIN YQGE"/>
    <property type="match status" value="1"/>
</dbReference>
<dbReference type="SUPFAM" id="SSF143456">
    <property type="entry name" value="VC0467-like"/>
    <property type="match status" value="1"/>
</dbReference>
<proteinExistence type="inferred from homology"/>
<dbReference type="OrthoDB" id="9807486at2"/>
<dbReference type="EMBL" id="RKQL01000003">
    <property type="protein sequence ID" value="RPE67637.1"/>
    <property type="molecule type" value="Genomic_DNA"/>
</dbReference>
<organism evidence="3 4">
    <name type="scientific">Tibeticola sediminis</name>
    <dbReference type="NCBI Taxonomy" id="1917811"/>
    <lineage>
        <taxon>Bacteria</taxon>
        <taxon>Pseudomonadati</taxon>
        <taxon>Pseudomonadota</taxon>
        <taxon>Betaproteobacteria</taxon>
        <taxon>Burkholderiales</taxon>
        <taxon>Comamonadaceae</taxon>
        <taxon>Tibeticola</taxon>
    </lineage>
</organism>
<gene>
    <name evidence="3" type="ORF">EDC62_1517</name>
</gene>
<evidence type="ECO:0000256" key="1">
    <source>
        <dbReference type="ARBA" id="ARBA00009600"/>
    </source>
</evidence>
<reference evidence="3 4" key="1">
    <citation type="submission" date="2018-11" db="EMBL/GenBank/DDBJ databases">
        <title>Genomic Encyclopedia of Type Strains, Phase IV (KMG-IV): sequencing the most valuable type-strain genomes for metagenomic binning, comparative biology and taxonomic classification.</title>
        <authorList>
            <person name="Goeker M."/>
        </authorList>
    </citation>
    <scope>NUCLEOTIDE SEQUENCE [LARGE SCALE GENOMIC DNA]</scope>
    <source>
        <strain evidence="3 4">DSM 101684</strain>
    </source>
</reference>
<evidence type="ECO:0000313" key="4">
    <source>
        <dbReference type="Proteomes" id="UP000272193"/>
    </source>
</evidence>
<dbReference type="HAMAP" id="MF_00758">
    <property type="entry name" value="UPF0301"/>
    <property type="match status" value="1"/>
</dbReference>
<dbReference type="Pfam" id="PF02622">
    <property type="entry name" value="DUF179"/>
    <property type="match status" value="1"/>
</dbReference>
<evidence type="ECO:0000256" key="2">
    <source>
        <dbReference type="HAMAP-Rule" id="MF_00758"/>
    </source>
</evidence>
<sequence>MPRDSTGTDLADHFLIAMPGLEDGAFARSVIYLCEHTEDGALGLVVNKPGSMDLGGLFDKVDLPLARSELSRQIVLQGGPLQMDRGFVLHEPLLDLEAGPQNALFSSTRRVSRDVALTTSRDVLEALACGGGPRRLCVALGCVGWEGGQLESELLENLWLTVEADPSLLFEVPIEQRYERAMALLGIDAGRLSGQAGHA</sequence>
<keyword evidence="4" id="KW-1185">Reference proteome</keyword>
<dbReference type="AlphaFoldDB" id="A0A3N4URP8"/>
<protein>
    <recommendedName>
        <fullName evidence="2">UPF0301 protein EDC62_1517</fullName>
    </recommendedName>
</protein>